<protein>
    <submittedName>
        <fullName evidence="1">Uncharacterized protein</fullName>
    </submittedName>
</protein>
<gene>
    <name evidence="1" type="ORF">CSSPTR1EN2_LOCUS15783</name>
</gene>
<reference evidence="1" key="1">
    <citation type="submission" date="2024-02" db="EMBL/GenBank/DDBJ databases">
        <authorList>
            <consortium name="ELIXIR-Norway"/>
            <consortium name="Elixir Norway"/>
        </authorList>
    </citation>
    <scope>NUCLEOTIDE SEQUENCE</scope>
</reference>
<dbReference type="EMBL" id="OZ019895">
    <property type="protein sequence ID" value="CAK9221092.1"/>
    <property type="molecule type" value="Genomic_DNA"/>
</dbReference>
<keyword evidence="2" id="KW-1185">Reference proteome</keyword>
<proteinExistence type="predicted"/>
<organism evidence="1 2">
    <name type="scientific">Sphagnum troendelagicum</name>
    <dbReference type="NCBI Taxonomy" id="128251"/>
    <lineage>
        <taxon>Eukaryota</taxon>
        <taxon>Viridiplantae</taxon>
        <taxon>Streptophyta</taxon>
        <taxon>Embryophyta</taxon>
        <taxon>Bryophyta</taxon>
        <taxon>Sphagnophytina</taxon>
        <taxon>Sphagnopsida</taxon>
        <taxon>Sphagnales</taxon>
        <taxon>Sphagnaceae</taxon>
        <taxon>Sphagnum</taxon>
    </lineage>
</organism>
<evidence type="ECO:0000313" key="2">
    <source>
        <dbReference type="Proteomes" id="UP001497512"/>
    </source>
</evidence>
<sequence>MQEVLVPYASAQRLSENNNYKVEDATHLTICRPCAKDHISYSKMVDCLKACLKKVSNVCKIKRWPKNWKEFY</sequence>
<name>A0ABP0UHD6_9BRYO</name>
<accession>A0ABP0UHD6</accession>
<evidence type="ECO:0000313" key="1">
    <source>
        <dbReference type="EMBL" id="CAK9221092.1"/>
    </source>
</evidence>
<dbReference type="Proteomes" id="UP001497512">
    <property type="component" value="Chromosome 3"/>
</dbReference>